<keyword evidence="2" id="KW-1133">Transmembrane helix</keyword>
<feature type="compositionally biased region" description="Polar residues" evidence="1">
    <location>
        <begin position="86"/>
        <end position="95"/>
    </location>
</feature>
<feature type="transmembrane region" description="Helical" evidence="2">
    <location>
        <begin position="128"/>
        <end position="148"/>
    </location>
</feature>
<accession>A0A255GU79</accession>
<proteinExistence type="predicted"/>
<evidence type="ECO:0000313" key="4">
    <source>
        <dbReference type="Proteomes" id="UP000216311"/>
    </source>
</evidence>
<dbReference type="EMBL" id="NMVQ01000034">
    <property type="protein sequence ID" value="OYO19245.1"/>
    <property type="molecule type" value="Genomic_DNA"/>
</dbReference>
<gene>
    <name evidence="3" type="ORF">CGZ93_12715</name>
</gene>
<name>A0A255GU79_9ACTN</name>
<dbReference type="AlphaFoldDB" id="A0A255GU79"/>
<feature type="region of interest" description="Disordered" evidence="1">
    <location>
        <begin position="1"/>
        <end position="105"/>
    </location>
</feature>
<dbReference type="RefSeq" id="WP_094364541.1">
    <property type="nucleotide sequence ID" value="NZ_NMVQ01000034.1"/>
</dbReference>
<feature type="compositionally biased region" description="Pro residues" evidence="1">
    <location>
        <begin position="44"/>
        <end position="58"/>
    </location>
</feature>
<feature type="transmembrane region" description="Helical" evidence="2">
    <location>
        <begin position="160"/>
        <end position="182"/>
    </location>
</feature>
<keyword evidence="4" id="KW-1185">Reference proteome</keyword>
<keyword evidence="2" id="KW-0812">Transmembrane</keyword>
<comment type="caution">
    <text evidence="3">The sequence shown here is derived from an EMBL/GenBank/DDBJ whole genome shotgun (WGS) entry which is preliminary data.</text>
</comment>
<evidence type="ECO:0000256" key="1">
    <source>
        <dbReference type="SAM" id="MobiDB-lite"/>
    </source>
</evidence>
<feature type="compositionally biased region" description="Pro residues" evidence="1">
    <location>
        <begin position="67"/>
        <end position="80"/>
    </location>
</feature>
<dbReference type="Proteomes" id="UP000216311">
    <property type="component" value="Unassembled WGS sequence"/>
</dbReference>
<reference evidence="3 4" key="1">
    <citation type="submission" date="2017-07" db="EMBL/GenBank/DDBJ databases">
        <title>Draft whole genome sequences of clinical Proprionibacteriaceae strains.</title>
        <authorList>
            <person name="Bernier A.-M."/>
            <person name="Bernard K."/>
            <person name="Domingo M.-C."/>
        </authorList>
    </citation>
    <scope>NUCLEOTIDE SEQUENCE [LARGE SCALE GENOMIC DNA]</scope>
    <source>
        <strain evidence="3 4">NML 130396</strain>
    </source>
</reference>
<sequence length="266" mass="28907">MSGYEPRGWPEGGGQQGNHNWGTPAGGPPTDAFGYPLGGQGPSGPDPWGHPGPGPQPDPWGGHPGQPQQPQPQQPQPQQPEPEQQIRSTAVGSSDRQARIERRNRRRALRLEHDRELREAPRPARTAITAWLCGVLFAGLIFLMLQQGGGPVNPQPGQDLTVSVLGTGLAVAIGVSGAVMIWRWRQRHPPQTVIYQRQILSTGQGTSSWDPRGTWVATDPLLGVALLFGSLPVGVFALPYYTIAGLLSPITAVRRLRRHYRERKAI</sequence>
<organism evidence="3 4">
    <name type="scientific">Enemella dayhoffiae</name>
    <dbReference type="NCBI Taxonomy" id="2016507"/>
    <lineage>
        <taxon>Bacteria</taxon>
        <taxon>Bacillati</taxon>
        <taxon>Actinomycetota</taxon>
        <taxon>Actinomycetes</taxon>
        <taxon>Propionibacteriales</taxon>
        <taxon>Propionibacteriaceae</taxon>
        <taxon>Enemella</taxon>
    </lineage>
</organism>
<keyword evidence="2" id="KW-0472">Membrane</keyword>
<evidence type="ECO:0000313" key="3">
    <source>
        <dbReference type="EMBL" id="OYO19245.1"/>
    </source>
</evidence>
<protein>
    <submittedName>
        <fullName evidence="3">Uncharacterized protein</fullName>
    </submittedName>
</protein>
<evidence type="ECO:0000256" key="2">
    <source>
        <dbReference type="SAM" id="Phobius"/>
    </source>
</evidence>
<feature type="transmembrane region" description="Helical" evidence="2">
    <location>
        <begin position="221"/>
        <end position="241"/>
    </location>
</feature>